<name>A0A7G1PH61_9ACTN</name>
<dbReference type="EMBL" id="AP023440">
    <property type="protein sequence ID" value="BCL32825.1"/>
    <property type="molecule type" value="Genomic_DNA"/>
</dbReference>
<proteinExistence type="predicted"/>
<reference evidence="2 3" key="1">
    <citation type="journal article" date="2014" name="Int. J. Syst. Evol. Microbiol.">
        <title>Complete genome sequence of Corynebacterium casei LMG S-19264T (=DSM 44701T), isolated from a smear-ripened cheese.</title>
        <authorList>
            <consortium name="US DOE Joint Genome Institute (JGI-PGF)"/>
            <person name="Walter F."/>
            <person name="Albersmeier A."/>
            <person name="Kalinowski J."/>
            <person name="Ruckert C."/>
        </authorList>
    </citation>
    <scope>NUCLEOTIDE SEQUENCE [LARGE SCALE GENOMIC DNA]</scope>
    <source>
        <strain evidence="2 3">JCM 4677</strain>
    </source>
</reference>
<keyword evidence="3" id="KW-1185">Reference proteome</keyword>
<accession>A0A7G1PH61</accession>
<sequence>MQFLRDGHEIPQLAGLLGVPEQGAATPIRLATLPDGGPTGSFFEDDGVVPW</sequence>
<gene>
    <name evidence="2" type="ORF">GCM10017557_76840</name>
</gene>
<dbReference type="AlphaFoldDB" id="A0A7G1PH61"/>
<dbReference type="Proteomes" id="UP000516444">
    <property type="component" value="Chromosome"/>
</dbReference>
<protein>
    <submittedName>
        <fullName evidence="2">Uncharacterized protein</fullName>
    </submittedName>
</protein>
<dbReference type="KEGG" id="sgm:GCM10017557_76840"/>
<evidence type="ECO:0000256" key="1">
    <source>
        <dbReference type="SAM" id="MobiDB-lite"/>
    </source>
</evidence>
<organism evidence="2 3">
    <name type="scientific">Streptomyces aurantiacus</name>
    <dbReference type="NCBI Taxonomy" id="47760"/>
    <lineage>
        <taxon>Bacteria</taxon>
        <taxon>Bacillati</taxon>
        <taxon>Actinomycetota</taxon>
        <taxon>Actinomycetes</taxon>
        <taxon>Kitasatosporales</taxon>
        <taxon>Streptomycetaceae</taxon>
        <taxon>Streptomyces</taxon>
        <taxon>Streptomyces aurantiacus group</taxon>
    </lineage>
</organism>
<evidence type="ECO:0000313" key="3">
    <source>
        <dbReference type="Proteomes" id="UP000516444"/>
    </source>
</evidence>
<feature type="region of interest" description="Disordered" evidence="1">
    <location>
        <begin position="32"/>
        <end position="51"/>
    </location>
</feature>
<evidence type="ECO:0000313" key="2">
    <source>
        <dbReference type="EMBL" id="BCL32825.1"/>
    </source>
</evidence>